<dbReference type="PANTHER" id="PTHR43735:SF3">
    <property type="entry name" value="FERROPTOSIS SUPPRESSOR PROTEIN 1"/>
    <property type="match status" value="1"/>
</dbReference>
<dbReference type="Proteomes" id="UP001497600">
    <property type="component" value="Chromosome H"/>
</dbReference>
<name>A0ABP0EN63_9ASCO</name>
<reference evidence="6 7" key="1">
    <citation type="submission" date="2024-01" db="EMBL/GenBank/DDBJ databases">
        <authorList>
            <consortium name="Genoscope - CEA"/>
            <person name="William W."/>
        </authorList>
    </citation>
    <scope>NUCLEOTIDE SEQUENCE [LARGE SCALE GENOMIC DNA]</scope>
    <source>
        <strain evidence="6 7">29B2s-10</strain>
    </source>
</reference>
<feature type="domain" description="FAD/NAD(P)-binding" evidence="5">
    <location>
        <begin position="14"/>
        <end position="357"/>
    </location>
</feature>
<dbReference type="Pfam" id="PF07992">
    <property type="entry name" value="Pyr_redox_2"/>
    <property type="match status" value="1"/>
</dbReference>
<dbReference type="PANTHER" id="PTHR43735">
    <property type="entry name" value="APOPTOSIS-INDUCING FACTOR 1"/>
    <property type="match status" value="1"/>
</dbReference>
<evidence type="ECO:0000256" key="4">
    <source>
        <dbReference type="ARBA" id="ARBA00023002"/>
    </source>
</evidence>
<dbReference type="PRINTS" id="PR00411">
    <property type="entry name" value="PNDRDTASEI"/>
</dbReference>
<evidence type="ECO:0000313" key="6">
    <source>
        <dbReference type="EMBL" id="CAK7922077.1"/>
    </source>
</evidence>
<comment type="similarity">
    <text evidence="1">Belongs to the FAD-dependent oxidoreductase family.</text>
</comment>
<evidence type="ECO:0000256" key="3">
    <source>
        <dbReference type="ARBA" id="ARBA00022827"/>
    </source>
</evidence>
<evidence type="ECO:0000256" key="1">
    <source>
        <dbReference type="ARBA" id="ARBA00006442"/>
    </source>
</evidence>
<keyword evidence="2" id="KW-0285">Flavoprotein</keyword>
<keyword evidence="3" id="KW-0274">FAD</keyword>
<gene>
    <name evidence="6" type="ORF">CAAN4_H22408</name>
</gene>
<dbReference type="Gene3D" id="3.50.50.100">
    <property type="match status" value="1"/>
</dbReference>
<accession>A0ABP0EN63</accession>
<dbReference type="EMBL" id="OZ004260">
    <property type="protein sequence ID" value="CAK7922077.1"/>
    <property type="molecule type" value="Genomic_DNA"/>
</dbReference>
<evidence type="ECO:0000256" key="2">
    <source>
        <dbReference type="ARBA" id="ARBA00022630"/>
    </source>
</evidence>
<dbReference type="InterPro" id="IPR036188">
    <property type="entry name" value="FAD/NAD-bd_sf"/>
</dbReference>
<sequence>MLSSSNEPVEIKTKVLVVGGAYAGLAAVRALTTRWRESQDRIKECESGTLPDNKKTLSITFVEPKSGLLNILGIPKAIINSEFAKTQYVPFEDTKLQINRVISGDETVIERFKTRKNVIDFKFDDSVEVTYVQGKVTHLTETDAEYTLEHEGTKNGDKSGKINFEYVILASGRDRNWPTTPDGFTPESYADEMNKFKKSVENQDIVTIIGAGAVGLEVAGDIKHEFPDKTVNLIHPHSTFPPEPLTAEFKAMVLDSVTRGGVKVHLNTRISEELPSGDLVTTTGEIIKSGCNFWSTSHKNNVELLCGSLKVQFVNKQQNILVNEFLQLTNATRQVGNFFVLGDLVELPIIKSAGWAMYMGRAAANNVISLINNGELVEPLPDLAVMPRGMVVVAGNGDIVSEIMGVAELNIPGYVEEYKDYCLGKILATLDI</sequence>
<organism evidence="6 7">
    <name type="scientific">[Candida] anglica</name>
    <dbReference type="NCBI Taxonomy" id="148631"/>
    <lineage>
        <taxon>Eukaryota</taxon>
        <taxon>Fungi</taxon>
        <taxon>Dikarya</taxon>
        <taxon>Ascomycota</taxon>
        <taxon>Saccharomycotina</taxon>
        <taxon>Pichiomycetes</taxon>
        <taxon>Debaryomycetaceae</taxon>
        <taxon>Kurtzmaniella</taxon>
    </lineage>
</organism>
<keyword evidence="4" id="KW-0560">Oxidoreductase</keyword>
<evidence type="ECO:0000313" key="7">
    <source>
        <dbReference type="Proteomes" id="UP001497600"/>
    </source>
</evidence>
<protein>
    <recommendedName>
        <fullName evidence="5">FAD/NAD(P)-binding domain-containing protein</fullName>
    </recommendedName>
</protein>
<dbReference type="SUPFAM" id="SSF51905">
    <property type="entry name" value="FAD/NAD(P)-binding domain"/>
    <property type="match status" value="1"/>
</dbReference>
<dbReference type="InterPro" id="IPR023753">
    <property type="entry name" value="FAD/NAD-binding_dom"/>
</dbReference>
<proteinExistence type="inferred from homology"/>
<keyword evidence="7" id="KW-1185">Reference proteome</keyword>
<evidence type="ECO:0000259" key="5">
    <source>
        <dbReference type="Pfam" id="PF07992"/>
    </source>
</evidence>